<dbReference type="RefSeq" id="WP_191714314.1">
    <property type="nucleotide sequence ID" value="NZ_JACSPU010000001.1"/>
</dbReference>
<dbReference type="Gene3D" id="3.40.50.360">
    <property type="match status" value="1"/>
</dbReference>
<dbReference type="PROSITE" id="PS00201">
    <property type="entry name" value="FLAVODOXIN"/>
    <property type="match status" value="1"/>
</dbReference>
<organism evidence="10 11">
    <name type="scientific">Planococcus wigleyi</name>
    <dbReference type="NCBI Taxonomy" id="2762216"/>
    <lineage>
        <taxon>Bacteria</taxon>
        <taxon>Bacillati</taxon>
        <taxon>Bacillota</taxon>
        <taxon>Bacilli</taxon>
        <taxon>Bacillales</taxon>
        <taxon>Caryophanaceae</taxon>
        <taxon>Planococcus</taxon>
    </lineage>
</organism>
<evidence type="ECO:0000313" key="10">
    <source>
        <dbReference type="EMBL" id="MBD8014123.1"/>
    </source>
</evidence>
<dbReference type="EMBL" id="JACSPU010000001">
    <property type="protein sequence ID" value="MBD8014123.1"/>
    <property type="molecule type" value="Genomic_DNA"/>
</dbReference>
<evidence type="ECO:0000256" key="1">
    <source>
        <dbReference type="ARBA" id="ARBA00001917"/>
    </source>
</evidence>
<dbReference type="InterPro" id="IPR029039">
    <property type="entry name" value="Flavoprotein-like_sf"/>
</dbReference>
<dbReference type="SUPFAM" id="SSF52218">
    <property type="entry name" value="Flavoproteins"/>
    <property type="match status" value="1"/>
</dbReference>
<dbReference type="Pfam" id="PF00258">
    <property type="entry name" value="Flavodoxin_1"/>
    <property type="match status" value="1"/>
</dbReference>
<comment type="cofactor">
    <cofactor evidence="1 8">
        <name>FMN</name>
        <dbReference type="ChEBI" id="CHEBI:58210"/>
    </cofactor>
</comment>
<evidence type="ECO:0000259" key="9">
    <source>
        <dbReference type="PROSITE" id="PS50902"/>
    </source>
</evidence>
<dbReference type="PRINTS" id="PR00369">
    <property type="entry name" value="FLAVODOXIN"/>
</dbReference>
<proteinExistence type="inferred from homology"/>
<evidence type="ECO:0000256" key="4">
    <source>
        <dbReference type="ARBA" id="ARBA00022448"/>
    </source>
</evidence>
<evidence type="ECO:0000256" key="5">
    <source>
        <dbReference type="ARBA" id="ARBA00022630"/>
    </source>
</evidence>
<evidence type="ECO:0000256" key="7">
    <source>
        <dbReference type="ARBA" id="ARBA00022982"/>
    </source>
</evidence>
<keyword evidence="7 8" id="KW-0249">Electron transport</keyword>
<reference evidence="10 11" key="1">
    <citation type="submission" date="2020-08" db="EMBL/GenBank/DDBJ databases">
        <title>A Genomic Blueprint of the Chicken Gut Microbiome.</title>
        <authorList>
            <person name="Gilroy R."/>
            <person name="Ravi A."/>
            <person name="Getino M."/>
            <person name="Pursley I."/>
            <person name="Horton D.L."/>
            <person name="Alikhan N.-F."/>
            <person name="Baker D."/>
            <person name="Gharbi K."/>
            <person name="Hall N."/>
            <person name="Watson M."/>
            <person name="Adriaenssens E.M."/>
            <person name="Foster-Nyarko E."/>
            <person name="Jarju S."/>
            <person name="Secka A."/>
            <person name="Antonio M."/>
            <person name="Oren A."/>
            <person name="Chaudhuri R."/>
            <person name="La Ragione R.M."/>
            <person name="Hildebrand F."/>
            <person name="Pallen M.J."/>
        </authorList>
    </citation>
    <scope>NUCLEOTIDE SEQUENCE [LARGE SCALE GENOMIC DNA]</scope>
    <source>
        <strain evidence="10 11">Sa1BUA13</strain>
    </source>
</reference>
<keyword evidence="5 8" id="KW-0285">Flavoprotein</keyword>
<dbReference type="InterPro" id="IPR001094">
    <property type="entry name" value="Flavdoxin-like"/>
</dbReference>
<dbReference type="PROSITE" id="PS50902">
    <property type="entry name" value="FLAVODOXIN_LIKE"/>
    <property type="match status" value="1"/>
</dbReference>
<dbReference type="Proteomes" id="UP000658980">
    <property type="component" value="Unassembled WGS sequence"/>
</dbReference>
<accession>A0ABR8WAR7</accession>
<evidence type="ECO:0000256" key="6">
    <source>
        <dbReference type="ARBA" id="ARBA00022643"/>
    </source>
</evidence>
<keyword evidence="6 8" id="KW-0288">FMN</keyword>
<dbReference type="PANTHER" id="PTHR42809:SF1">
    <property type="entry name" value="FLAVODOXIN 1"/>
    <property type="match status" value="1"/>
</dbReference>
<gene>
    <name evidence="10" type="ORF">H9630_04755</name>
</gene>
<protein>
    <recommendedName>
        <fullName evidence="8">Flavodoxin</fullName>
    </recommendedName>
</protein>
<dbReference type="NCBIfam" id="TIGR01753">
    <property type="entry name" value="flav_short"/>
    <property type="match status" value="1"/>
</dbReference>
<feature type="domain" description="Flavodoxin-like" evidence="9">
    <location>
        <begin position="4"/>
        <end position="145"/>
    </location>
</feature>
<evidence type="ECO:0000256" key="2">
    <source>
        <dbReference type="ARBA" id="ARBA00003297"/>
    </source>
</evidence>
<dbReference type="InterPro" id="IPR010087">
    <property type="entry name" value="Flav_short"/>
</dbReference>
<dbReference type="NCBIfam" id="NF005216">
    <property type="entry name" value="PRK06703.1"/>
    <property type="match status" value="1"/>
</dbReference>
<dbReference type="PANTHER" id="PTHR42809">
    <property type="entry name" value="FLAVODOXIN 2"/>
    <property type="match status" value="1"/>
</dbReference>
<comment type="caution">
    <text evidence="10">The sequence shown here is derived from an EMBL/GenBank/DDBJ whole genome shotgun (WGS) entry which is preliminary data.</text>
</comment>
<keyword evidence="4 8" id="KW-0813">Transport</keyword>
<dbReference type="InterPro" id="IPR008254">
    <property type="entry name" value="Flavodoxin/NO_synth"/>
</dbReference>
<evidence type="ECO:0000313" key="11">
    <source>
        <dbReference type="Proteomes" id="UP000658980"/>
    </source>
</evidence>
<comment type="similarity">
    <text evidence="3 8">Belongs to the flavodoxin family.</text>
</comment>
<keyword evidence="11" id="KW-1185">Reference proteome</keyword>
<name>A0ABR8WAR7_9BACL</name>
<evidence type="ECO:0000256" key="8">
    <source>
        <dbReference type="RuleBase" id="RU367037"/>
    </source>
</evidence>
<comment type="function">
    <text evidence="2 8">Low-potential electron donor to a number of redox enzymes.</text>
</comment>
<dbReference type="InterPro" id="IPR050619">
    <property type="entry name" value="Flavodoxin"/>
</dbReference>
<dbReference type="InterPro" id="IPR001226">
    <property type="entry name" value="Flavodoxin_CS"/>
</dbReference>
<sequence length="160" mass="17846">MIQVLILYASSTGNTEEIADLIEKYLDPTVCETTMENIEMGDMDPQRLLQYDGILFGTYTYDDGDLPFETDIFCDTLRTVDLTGKVVGVFGSGDTAYDEFCAAVDLMKAEFKQQNARVIQHSVKVDLSPDEEDLQSIKKLAEEFQDLTTNSAATRKAGIF</sequence>
<evidence type="ECO:0000256" key="3">
    <source>
        <dbReference type="ARBA" id="ARBA00005267"/>
    </source>
</evidence>